<feature type="compositionally biased region" description="Basic and acidic residues" evidence="1">
    <location>
        <begin position="160"/>
        <end position="175"/>
    </location>
</feature>
<feature type="region of interest" description="Disordered" evidence="1">
    <location>
        <begin position="54"/>
        <end position="183"/>
    </location>
</feature>
<dbReference type="Proteomes" id="UP000479190">
    <property type="component" value="Unassembled WGS sequence"/>
</dbReference>
<keyword evidence="2" id="KW-1133">Transmembrane helix</keyword>
<feature type="compositionally biased region" description="Basic residues" evidence="1">
    <location>
        <begin position="130"/>
        <end position="141"/>
    </location>
</feature>
<sequence length="362" mass="41918">MKSILNFFVKIFEARSSTYKKICALICAFWELTIWIIIVTSIVLLNHFLKNVESNDGSKKNANMKHTTKNKKPVTPEHDNGDSDATRKKNIDSVESEEETKKNTNLKRITKNKKPVTPKHDIETKEKTNMKRSTKNKKPVTPKHVVETKKKTNLKRSRKDKQDKEKKWVPKRSEHSGGFYNRNNRKIIKKKHKTQNLIKYDPDFPVHNYLRSFLNMSTTTFDDVCDFMCARTTNTAAAAATAAAAVRSNVARLELHCHLCELRLQRAASRAFGRPDGRAPSMFARISHRNYEKYTLDTTVFYVKRPQLSIETIKNNVSRKCLIASRRPWCTRSTNRTALGLKISPGSFFFLTDFNRIHHLQF</sequence>
<feature type="compositionally biased region" description="Basic residues" evidence="1">
    <location>
        <begin position="104"/>
        <end position="117"/>
    </location>
</feature>
<keyword evidence="4" id="KW-1185">Reference proteome</keyword>
<organism evidence="3 4">
    <name type="scientific">Trichogramma brassicae</name>
    <dbReference type="NCBI Taxonomy" id="86971"/>
    <lineage>
        <taxon>Eukaryota</taxon>
        <taxon>Metazoa</taxon>
        <taxon>Ecdysozoa</taxon>
        <taxon>Arthropoda</taxon>
        <taxon>Hexapoda</taxon>
        <taxon>Insecta</taxon>
        <taxon>Pterygota</taxon>
        <taxon>Neoptera</taxon>
        <taxon>Endopterygota</taxon>
        <taxon>Hymenoptera</taxon>
        <taxon>Apocrita</taxon>
        <taxon>Proctotrupomorpha</taxon>
        <taxon>Chalcidoidea</taxon>
        <taxon>Trichogrammatidae</taxon>
        <taxon>Trichogramma</taxon>
    </lineage>
</organism>
<feature type="transmembrane region" description="Helical" evidence="2">
    <location>
        <begin position="21"/>
        <end position="45"/>
    </location>
</feature>
<feature type="compositionally biased region" description="Basic residues" evidence="1">
    <location>
        <begin position="62"/>
        <end position="72"/>
    </location>
</feature>
<name>A0A6H5J885_9HYME</name>
<reference evidence="3 4" key="1">
    <citation type="submission" date="2020-02" db="EMBL/GenBank/DDBJ databases">
        <authorList>
            <person name="Ferguson B K."/>
        </authorList>
    </citation>
    <scope>NUCLEOTIDE SEQUENCE [LARGE SCALE GENOMIC DNA]</scope>
</reference>
<dbReference type="EMBL" id="CADCXV010001441">
    <property type="protein sequence ID" value="CAB0044389.1"/>
    <property type="molecule type" value="Genomic_DNA"/>
</dbReference>
<dbReference type="AlphaFoldDB" id="A0A6H5J885"/>
<feature type="compositionally biased region" description="Basic and acidic residues" evidence="1">
    <location>
        <begin position="74"/>
        <end position="92"/>
    </location>
</feature>
<evidence type="ECO:0000256" key="1">
    <source>
        <dbReference type="SAM" id="MobiDB-lite"/>
    </source>
</evidence>
<accession>A0A6H5J885</accession>
<evidence type="ECO:0000313" key="3">
    <source>
        <dbReference type="EMBL" id="CAB0044389.1"/>
    </source>
</evidence>
<evidence type="ECO:0000313" key="4">
    <source>
        <dbReference type="Proteomes" id="UP000479190"/>
    </source>
</evidence>
<protein>
    <submittedName>
        <fullName evidence="3">Uncharacterized protein</fullName>
    </submittedName>
</protein>
<evidence type="ECO:0000256" key="2">
    <source>
        <dbReference type="SAM" id="Phobius"/>
    </source>
</evidence>
<feature type="compositionally biased region" description="Basic and acidic residues" evidence="1">
    <location>
        <begin position="118"/>
        <end position="129"/>
    </location>
</feature>
<keyword evidence="2" id="KW-0812">Transmembrane</keyword>
<gene>
    <name evidence="3" type="ORF">TBRA_LOCUS15977</name>
</gene>
<proteinExistence type="predicted"/>
<keyword evidence="2" id="KW-0472">Membrane</keyword>